<dbReference type="InParanoid" id="A0A0C3E6P2"/>
<proteinExistence type="predicted"/>
<organism evidence="2 3">
    <name type="scientific">Scleroderma citrinum Foug A</name>
    <dbReference type="NCBI Taxonomy" id="1036808"/>
    <lineage>
        <taxon>Eukaryota</taxon>
        <taxon>Fungi</taxon>
        <taxon>Dikarya</taxon>
        <taxon>Basidiomycota</taxon>
        <taxon>Agaricomycotina</taxon>
        <taxon>Agaricomycetes</taxon>
        <taxon>Agaricomycetidae</taxon>
        <taxon>Boletales</taxon>
        <taxon>Sclerodermatineae</taxon>
        <taxon>Sclerodermataceae</taxon>
        <taxon>Scleroderma</taxon>
    </lineage>
</organism>
<reference evidence="3" key="2">
    <citation type="submission" date="2015-01" db="EMBL/GenBank/DDBJ databases">
        <title>Evolutionary Origins and Diversification of the Mycorrhizal Mutualists.</title>
        <authorList>
            <consortium name="DOE Joint Genome Institute"/>
            <consortium name="Mycorrhizal Genomics Consortium"/>
            <person name="Kohler A."/>
            <person name="Kuo A."/>
            <person name="Nagy L.G."/>
            <person name="Floudas D."/>
            <person name="Copeland A."/>
            <person name="Barry K.W."/>
            <person name="Cichocki N."/>
            <person name="Veneault-Fourrey C."/>
            <person name="LaButti K."/>
            <person name="Lindquist E.A."/>
            <person name="Lipzen A."/>
            <person name="Lundell T."/>
            <person name="Morin E."/>
            <person name="Murat C."/>
            <person name="Riley R."/>
            <person name="Ohm R."/>
            <person name="Sun H."/>
            <person name="Tunlid A."/>
            <person name="Henrissat B."/>
            <person name="Grigoriev I.V."/>
            <person name="Hibbett D.S."/>
            <person name="Martin F."/>
        </authorList>
    </citation>
    <scope>NUCLEOTIDE SEQUENCE [LARGE SCALE GENOMIC DNA]</scope>
    <source>
        <strain evidence="3">Foug A</strain>
    </source>
</reference>
<dbReference type="HOGENOM" id="CLU_1489847_0_0_1"/>
<accession>A0A0C3E6P2</accession>
<sequence>MDMVRNSRTRNKLRGSWVESHGEPGGKKKGGGSFCQSKKGTRSQNSKGSDRHSIEPDWGGNIGTSHELIARCKVWIITVYDGFVVQQPCLASPLLATNTASRREWVRVGEGLASGGGREGERHEGEMRCVGEDVISDTRVFIASVCLFGLQTRPHTITSEIWLSTGRIEFFFGRDVPREPR</sequence>
<reference evidence="2 3" key="1">
    <citation type="submission" date="2014-04" db="EMBL/GenBank/DDBJ databases">
        <authorList>
            <consortium name="DOE Joint Genome Institute"/>
            <person name="Kuo A."/>
            <person name="Kohler A."/>
            <person name="Nagy L.G."/>
            <person name="Floudas D."/>
            <person name="Copeland A."/>
            <person name="Barry K.W."/>
            <person name="Cichocki N."/>
            <person name="Veneault-Fourrey C."/>
            <person name="LaButti K."/>
            <person name="Lindquist E.A."/>
            <person name="Lipzen A."/>
            <person name="Lundell T."/>
            <person name="Morin E."/>
            <person name="Murat C."/>
            <person name="Sun H."/>
            <person name="Tunlid A."/>
            <person name="Henrissat B."/>
            <person name="Grigoriev I.V."/>
            <person name="Hibbett D.S."/>
            <person name="Martin F."/>
            <person name="Nordberg H.P."/>
            <person name="Cantor M.N."/>
            <person name="Hua S.X."/>
        </authorList>
    </citation>
    <scope>NUCLEOTIDE SEQUENCE [LARGE SCALE GENOMIC DNA]</scope>
    <source>
        <strain evidence="2 3">Foug A</strain>
    </source>
</reference>
<protein>
    <submittedName>
        <fullName evidence="2">Uncharacterized protein</fullName>
    </submittedName>
</protein>
<evidence type="ECO:0000256" key="1">
    <source>
        <dbReference type="SAM" id="MobiDB-lite"/>
    </source>
</evidence>
<gene>
    <name evidence="2" type="ORF">SCLCIDRAFT_736017</name>
</gene>
<dbReference type="EMBL" id="KN822033">
    <property type="protein sequence ID" value="KIM63666.1"/>
    <property type="molecule type" value="Genomic_DNA"/>
</dbReference>
<dbReference type="Proteomes" id="UP000053989">
    <property type="component" value="Unassembled WGS sequence"/>
</dbReference>
<evidence type="ECO:0000313" key="3">
    <source>
        <dbReference type="Proteomes" id="UP000053989"/>
    </source>
</evidence>
<dbReference type="AlphaFoldDB" id="A0A0C3E6P2"/>
<feature type="region of interest" description="Disordered" evidence="1">
    <location>
        <begin position="1"/>
        <end position="58"/>
    </location>
</feature>
<name>A0A0C3E6P2_9AGAM</name>
<evidence type="ECO:0000313" key="2">
    <source>
        <dbReference type="EMBL" id="KIM63666.1"/>
    </source>
</evidence>
<keyword evidence="3" id="KW-1185">Reference proteome</keyword>